<reference evidence="2 3" key="1">
    <citation type="submission" date="2014-01" db="EMBL/GenBank/DDBJ databases">
        <title>Genome sequencing of Thermotog hypogea.</title>
        <authorList>
            <person name="Zhang X."/>
            <person name="Alvare G."/>
            <person name="Fristensky B."/>
            <person name="Chen L."/>
            <person name="Suen T."/>
            <person name="Chen Q."/>
            <person name="Ma K."/>
        </authorList>
    </citation>
    <scope>NUCLEOTIDE SEQUENCE [LARGE SCALE GENOMIC DNA]</scope>
    <source>
        <strain evidence="2 3">DSM 11164</strain>
    </source>
</reference>
<keyword evidence="3" id="KW-1185">Reference proteome</keyword>
<gene>
    <name evidence="2" type="ORF">AJ81_00165</name>
</gene>
<dbReference type="PATRIC" id="fig|1123384.7.peg.31"/>
<dbReference type="Gene3D" id="3.40.50.1860">
    <property type="match status" value="1"/>
</dbReference>
<dbReference type="Proteomes" id="UP000077469">
    <property type="component" value="Chromosome"/>
</dbReference>
<dbReference type="KEGG" id="phy:AJ81_00165"/>
<dbReference type="GO" id="GO:0047661">
    <property type="term" value="F:amino-acid racemase activity"/>
    <property type="evidence" value="ECO:0007669"/>
    <property type="project" value="InterPro"/>
</dbReference>
<dbReference type="InterPro" id="IPR001920">
    <property type="entry name" value="Asp/Glu_race"/>
</dbReference>
<dbReference type="InterPro" id="IPR015942">
    <property type="entry name" value="Asp/Glu/hydantoin_racemase"/>
</dbReference>
<proteinExistence type="predicted"/>
<dbReference type="Pfam" id="PF01177">
    <property type="entry name" value="Asp_Glu_race"/>
    <property type="match status" value="1"/>
</dbReference>
<sequence length="187" mass="20536">MISACNTAQAALMALNVQPKENFFGILDFDLPAGLRKVGVVATEATVRSGVYLDKMRRIGVEVFQRPCQELVAAIESCARDEKIVRIVGEAVDSMRQVGVDAIILGCTHFPLVKHVFERLSGKILVLDPAELLAKKLERFLSKNPNGKARVKFYVSSDAESFSKKVLSYGVALPYTVEEFSWGEIAG</sequence>
<evidence type="ECO:0000256" key="1">
    <source>
        <dbReference type="ARBA" id="ARBA00023235"/>
    </source>
</evidence>
<dbReference type="PANTHER" id="PTHR21198">
    <property type="entry name" value="GLUTAMATE RACEMASE"/>
    <property type="match status" value="1"/>
</dbReference>
<dbReference type="PROSITE" id="PS00924">
    <property type="entry name" value="ASP_GLU_RACEMASE_2"/>
    <property type="match status" value="1"/>
</dbReference>
<keyword evidence="1" id="KW-0413">Isomerase</keyword>
<evidence type="ECO:0000313" key="3">
    <source>
        <dbReference type="Proteomes" id="UP000077469"/>
    </source>
</evidence>
<dbReference type="AlphaFoldDB" id="A0A0X1KTE9"/>
<name>A0A0X1KTE9_9THEM</name>
<accession>A0A0X1KTE9</accession>
<protein>
    <submittedName>
        <fullName evidence="2">Uncharacterized protein</fullName>
    </submittedName>
</protein>
<organism evidence="2 3">
    <name type="scientific">Pseudothermotoga hypogea DSM 11164 = NBRC 106472</name>
    <dbReference type="NCBI Taxonomy" id="1123384"/>
    <lineage>
        <taxon>Bacteria</taxon>
        <taxon>Thermotogati</taxon>
        <taxon>Thermotogota</taxon>
        <taxon>Thermotogae</taxon>
        <taxon>Thermotogales</taxon>
        <taxon>Thermotogaceae</taxon>
        <taxon>Pseudothermotoga</taxon>
    </lineage>
</organism>
<dbReference type="STRING" id="1123384.AJ81_00165"/>
<dbReference type="PANTHER" id="PTHR21198:SF7">
    <property type="entry name" value="ASPARTATE-GLUTAMATE RACEMASE FAMILY"/>
    <property type="match status" value="1"/>
</dbReference>
<dbReference type="InterPro" id="IPR033134">
    <property type="entry name" value="Asp/Glu_racemase_AS_2"/>
</dbReference>
<dbReference type="EMBL" id="CP007141">
    <property type="protein sequence ID" value="AJC74600.1"/>
    <property type="molecule type" value="Genomic_DNA"/>
</dbReference>
<evidence type="ECO:0000313" key="2">
    <source>
        <dbReference type="EMBL" id="AJC74600.1"/>
    </source>
</evidence>
<dbReference type="PaxDb" id="1123384-AJ81_00165"/>
<dbReference type="SUPFAM" id="SSF53681">
    <property type="entry name" value="Aspartate/glutamate racemase"/>
    <property type="match status" value="1"/>
</dbReference>